<dbReference type="RefSeq" id="WP_147190677.1">
    <property type="nucleotide sequence ID" value="NZ_CP042435.1"/>
</dbReference>
<evidence type="ECO:0000313" key="1">
    <source>
        <dbReference type="EMBL" id="QEC68548.1"/>
    </source>
</evidence>
<dbReference type="OrthoDB" id="1524066at2"/>
<protein>
    <recommendedName>
        <fullName evidence="3">Cytochrome c domain-containing protein</fullName>
    </recommendedName>
</protein>
<evidence type="ECO:0008006" key="3">
    <source>
        <dbReference type="Google" id="ProtNLM"/>
    </source>
</evidence>
<proteinExistence type="predicted"/>
<dbReference type="PROSITE" id="PS51257">
    <property type="entry name" value="PROKAR_LIPOPROTEIN"/>
    <property type="match status" value="1"/>
</dbReference>
<name>A0A5B8VE49_9BACT</name>
<organism evidence="1 2">
    <name type="scientific">Panacibacter ginsenosidivorans</name>
    <dbReference type="NCBI Taxonomy" id="1813871"/>
    <lineage>
        <taxon>Bacteria</taxon>
        <taxon>Pseudomonadati</taxon>
        <taxon>Bacteroidota</taxon>
        <taxon>Chitinophagia</taxon>
        <taxon>Chitinophagales</taxon>
        <taxon>Chitinophagaceae</taxon>
        <taxon>Panacibacter</taxon>
    </lineage>
</organism>
<gene>
    <name evidence="1" type="ORF">FRZ67_14995</name>
</gene>
<evidence type="ECO:0000313" key="2">
    <source>
        <dbReference type="Proteomes" id="UP000321533"/>
    </source>
</evidence>
<sequence length="129" mass="13982">MMRKYVLYFVAVLSCILIYTSCYYDKASLVYPSSKSCDTTNVQLSTDLNNIMSVSCFSCHSSANASSFGGNYNLEDYNTIKTAASNGKLLSSIKQDGILALPMPQSGAKLSDCNINKFSAWINAGAPEN</sequence>
<dbReference type="AlphaFoldDB" id="A0A5B8VE49"/>
<dbReference type="Proteomes" id="UP000321533">
    <property type="component" value="Chromosome"/>
</dbReference>
<accession>A0A5B8VE49</accession>
<reference evidence="1 2" key="1">
    <citation type="journal article" date="2016" name="Int. J. Syst. Evol. Microbiol.">
        <title>Panacibacter ginsenosidivorans gen. nov., sp. nov., with ginsenoside converting activity isolated from soil of a ginseng field.</title>
        <authorList>
            <person name="Siddiqi M.Z."/>
            <person name="Muhammad Shafi S."/>
            <person name="Choi K.D."/>
            <person name="Im W.T."/>
        </authorList>
    </citation>
    <scope>NUCLEOTIDE SEQUENCE [LARGE SCALE GENOMIC DNA]</scope>
    <source>
        <strain evidence="1 2">Gsoil1550</strain>
    </source>
</reference>
<dbReference type="KEGG" id="pgin:FRZ67_14995"/>
<keyword evidence="2" id="KW-1185">Reference proteome</keyword>
<dbReference type="EMBL" id="CP042435">
    <property type="protein sequence ID" value="QEC68548.1"/>
    <property type="molecule type" value="Genomic_DNA"/>
</dbReference>